<sequence>MSAILGFFLSNPTILAIGAGIIAVAGAWFKGSLSGAKAERNKQAAAEAKARDIADQVDNDIGALPADAARKELGQWSKS</sequence>
<dbReference type="EMBL" id="NPKH01000023">
    <property type="protein sequence ID" value="PAP93978.1"/>
    <property type="molecule type" value="Genomic_DNA"/>
</dbReference>
<keyword evidence="1" id="KW-0472">Membrane</keyword>
<dbReference type="RefSeq" id="WP_095519510.1">
    <property type="nucleotide sequence ID" value="NZ_NPKH01000023.1"/>
</dbReference>
<keyword evidence="1" id="KW-0812">Transmembrane</keyword>
<name>A0A271KDX3_9HYPH</name>
<evidence type="ECO:0000313" key="2">
    <source>
        <dbReference type="EMBL" id="PAP93978.1"/>
    </source>
</evidence>
<dbReference type="AlphaFoldDB" id="A0A271KDX3"/>
<accession>A0A271KDX3</accession>
<evidence type="ECO:0000256" key="1">
    <source>
        <dbReference type="SAM" id="Phobius"/>
    </source>
</evidence>
<keyword evidence="1" id="KW-1133">Transmembrane helix</keyword>
<gene>
    <name evidence="2" type="ORF">CIT31_16560</name>
</gene>
<organism evidence="2 3">
    <name type="scientific">Mesorhizobium wenxiniae</name>
    <dbReference type="NCBI Taxonomy" id="2014805"/>
    <lineage>
        <taxon>Bacteria</taxon>
        <taxon>Pseudomonadati</taxon>
        <taxon>Pseudomonadota</taxon>
        <taxon>Alphaproteobacteria</taxon>
        <taxon>Hyphomicrobiales</taxon>
        <taxon>Phyllobacteriaceae</taxon>
        <taxon>Mesorhizobium</taxon>
    </lineage>
</organism>
<dbReference type="Proteomes" id="UP000215931">
    <property type="component" value="Unassembled WGS sequence"/>
</dbReference>
<comment type="caution">
    <text evidence="2">The sequence shown here is derived from an EMBL/GenBank/DDBJ whole genome shotgun (WGS) entry which is preliminary data.</text>
</comment>
<feature type="transmembrane region" description="Helical" evidence="1">
    <location>
        <begin position="6"/>
        <end position="29"/>
    </location>
</feature>
<evidence type="ECO:0000313" key="3">
    <source>
        <dbReference type="Proteomes" id="UP000215931"/>
    </source>
</evidence>
<reference evidence="2 3" key="1">
    <citation type="submission" date="2017-08" db="EMBL/GenBank/DDBJ databases">
        <title>Mesorhizobium wenxinae sp. nov., a novel rhizobial species isolated from root nodules of chickpea (Cicer arietinum L.).</title>
        <authorList>
            <person name="Zhang J."/>
        </authorList>
    </citation>
    <scope>NUCLEOTIDE SEQUENCE [LARGE SCALE GENOMIC DNA]</scope>
    <source>
        <strain evidence="3">WYCCWR 10019</strain>
    </source>
</reference>
<proteinExistence type="predicted"/>
<keyword evidence="3" id="KW-1185">Reference proteome</keyword>
<protein>
    <submittedName>
        <fullName evidence="2">ABC transporter permease</fullName>
    </submittedName>
</protein>